<dbReference type="Pfam" id="PF16123">
    <property type="entry name" value="HAGH_C"/>
    <property type="match status" value="1"/>
</dbReference>
<feature type="binding site" evidence="7">
    <location>
        <position position="131"/>
    </location>
    <ligand>
        <name>Zn(2+)</name>
        <dbReference type="ChEBI" id="CHEBI:29105"/>
        <label>2</label>
    </ligand>
</feature>
<evidence type="ECO:0000256" key="1">
    <source>
        <dbReference type="ARBA" id="ARBA00001623"/>
    </source>
</evidence>
<dbReference type="HAMAP" id="MF_01374">
    <property type="entry name" value="Glyoxalase_2"/>
    <property type="match status" value="1"/>
</dbReference>
<comment type="catalytic activity">
    <reaction evidence="1 7">
        <text>an S-(2-hydroxyacyl)glutathione + H2O = a 2-hydroxy carboxylate + glutathione + H(+)</text>
        <dbReference type="Rhea" id="RHEA:21864"/>
        <dbReference type="ChEBI" id="CHEBI:15377"/>
        <dbReference type="ChEBI" id="CHEBI:15378"/>
        <dbReference type="ChEBI" id="CHEBI:57925"/>
        <dbReference type="ChEBI" id="CHEBI:58896"/>
        <dbReference type="ChEBI" id="CHEBI:71261"/>
        <dbReference type="EC" id="3.1.2.6"/>
    </reaction>
</comment>
<evidence type="ECO:0000256" key="3">
    <source>
        <dbReference type="ARBA" id="ARBA00006759"/>
    </source>
</evidence>
<feature type="binding site" evidence="7">
    <location>
        <position position="112"/>
    </location>
    <ligand>
        <name>Zn(2+)</name>
        <dbReference type="ChEBI" id="CHEBI:29105"/>
        <label>1</label>
    </ligand>
</feature>
<comment type="pathway">
    <text evidence="2 7">Secondary metabolite metabolism; methylglyoxal degradation; (R)-lactate from methylglyoxal: step 2/2.</text>
</comment>
<feature type="binding site" evidence="7">
    <location>
        <position position="59"/>
    </location>
    <ligand>
        <name>Zn(2+)</name>
        <dbReference type="ChEBI" id="CHEBI:29105"/>
        <label>2</label>
    </ligand>
</feature>
<dbReference type="UniPathway" id="UPA00619">
    <property type="reaction ID" value="UER00676"/>
</dbReference>
<dbReference type="RefSeq" id="WP_107956864.1">
    <property type="nucleotide sequence ID" value="NZ_JASPFP010000001.1"/>
</dbReference>
<dbReference type="InterPro" id="IPR050110">
    <property type="entry name" value="Glyoxalase_II_hydrolase"/>
</dbReference>
<dbReference type="Proteomes" id="UP000244189">
    <property type="component" value="Unassembled WGS sequence"/>
</dbReference>
<dbReference type="PANTHER" id="PTHR43705">
    <property type="entry name" value="HYDROXYACYLGLUTATHIONE HYDROLASE"/>
    <property type="match status" value="1"/>
</dbReference>
<comment type="function">
    <text evidence="7">Thiolesterase that catalyzes the hydrolysis of S-D-lactoyl-glutathione to form glutathione and D-lactic acid.</text>
</comment>
<feature type="binding site" evidence="7">
    <location>
        <position position="55"/>
    </location>
    <ligand>
        <name>Zn(2+)</name>
        <dbReference type="ChEBI" id="CHEBI:29105"/>
        <label>1</label>
    </ligand>
</feature>
<evidence type="ECO:0000313" key="10">
    <source>
        <dbReference type="Proteomes" id="UP000244189"/>
    </source>
</evidence>
<comment type="similarity">
    <text evidence="3 7">Belongs to the metallo-beta-lactamase superfamily. Glyoxalase II family.</text>
</comment>
<dbReference type="PIRSF" id="PIRSF005457">
    <property type="entry name" value="Glx"/>
    <property type="match status" value="1"/>
</dbReference>
<feature type="binding site" evidence="7">
    <location>
        <position position="57"/>
    </location>
    <ligand>
        <name>Zn(2+)</name>
        <dbReference type="ChEBI" id="CHEBI:29105"/>
        <label>1</label>
    </ligand>
</feature>
<dbReference type="InterPro" id="IPR036866">
    <property type="entry name" value="RibonucZ/Hydroxyglut_hydro"/>
</dbReference>
<evidence type="ECO:0000313" key="9">
    <source>
        <dbReference type="EMBL" id="PTQ62665.1"/>
    </source>
</evidence>
<sequence length="241" mass="25968">MLDIVRVPVLADNYAWLIHDTDSGETVVVDPGEAGPVIAAAKMRDWRIDRVWTTHWHPDHTGGNAEMKAYGATIVGPAAEADRIPTLDEQVGEGDVVRLGAHAATVMTVPGHTQGHIAFHFADDAAIFTGDTLFAMGCGRLFEGTPADMFANMQRYAVLSDETEVFCGHEYTQSNGRYALVAEPDNADIVARMAEVDAARAKGEPTVPTTIGLERATNPFLRATSVEQLAGYRAAKDAFRG</sequence>
<accession>A0A2T5GTM0</accession>
<feature type="binding site" evidence="7">
    <location>
        <position position="169"/>
    </location>
    <ligand>
        <name>Zn(2+)</name>
        <dbReference type="ChEBI" id="CHEBI:29105"/>
        <label>2</label>
    </ligand>
</feature>
<dbReference type="EC" id="3.1.2.6" evidence="7"/>
<comment type="caution">
    <text evidence="9">The sequence shown here is derived from an EMBL/GenBank/DDBJ whole genome shotgun (WGS) entry which is preliminary data.</text>
</comment>
<dbReference type="EMBL" id="QAOG01000001">
    <property type="protein sequence ID" value="PTQ62665.1"/>
    <property type="molecule type" value="Genomic_DNA"/>
</dbReference>
<evidence type="ECO:0000256" key="7">
    <source>
        <dbReference type="HAMAP-Rule" id="MF_01374"/>
    </source>
</evidence>
<dbReference type="PANTHER" id="PTHR43705:SF1">
    <property type="entry name" value="HYDROXYACYLGLUTATHIONE HYDROLASE GLOB"/>
    <property type="match status" value="1"/>
</dbReference>
<keyword evidence="10" id="KW-1185">Reference proteome</keyword>
<evidence type="ECO:0000259" key="8">
    <source>
        <dbReference type="SMART" id="SM00849"/>
    </source>
</evidence>
<dbReference type="InterPro" id="IPR032282">
    <property type="entry name" value="HAGH_C"/>
</dbReference>
<evidence type="ECO:0000256" key="5">
    <source>
        <dbReference type="ARBA" id="ARBA00022801"/>
    </source>
</evidence>
<dbReference type="Gene3D" id="3.60.15.10">
    <property type="entry name" value="Ribonuclease Z/Hydroxyacylglutathione hydrolase-like"/>
    <property type="match status" value="1"/>
</dbReference>
<comment type="subunit">
    <text evidence="7">Monomer.</text>
</comment>
<evidence type="ECO:0000256" key="4">
    <source>
        <dbReference type="ARBA" id="ARBA00022723"/>
    </source>
</evidence>
<dbReference type="InterPro" id="IPR001279">
    <property type="entry name" value="Metallo-B-lactamas"/>
</dbReference>
<dbReference type="AlphaFoldDB" id="A0A2T5GTM0"/>
<keyword evidence="6 7" id="KW-0862">Zinc</keyword>
<dbReference type="SMART" id="SM00849">
    <property type="entry name" value="Lactamase_B"/>
    <property type="match status" value="1"/>
</dbReference>
<dbReference type="GO" id="GO:0019243">
    <property type="term" value="P:methylglyoxal catabolic process to D-lactate via S-lactoyl-glutathione"/>
    <property type="evidence" value="ECO:0007669"/>
    <property type="project" value="UniProtKB-UniRule"/>
</dbReference>
<evidence type="ECO:0000256" key="6">
    <source>
        <dbReference type="ARBA" id="ARBA00022833"/>
    </source>
</evidence>
<protein>
    <recommendedName>
        <fullName evidence="7">Hydroxyacylglutathione hydrolase</fullName>
        <ecNumber evidence="7">3.1.2.6</ecNumber>
    </recommendedName>
    <alternativeName>
        <fullName evidence="7">Glyoxalase II</fullName>
        <shortName evidence="7">Glx II</shortName>
    </alternativeName>
</protein>
<dbReference type="InterPro" id="IPR017782">
    <property type="entry name" value="Hydroxyacylglutathione_Hdrlase"/>
</dbReference>
<dbReference type="InterPro" id="IPR035680">
    <property type="entry name" value="Clx_II_MBL"/>
</dbReference>
<comment type="cofactor">
    <cofactor evidence="7">
        <name>Zn(2+)</name>
        <dbReference type="ChEBI" id="CHEBI:29105"/>
    </cofactor>
    <text evidence="7">Binds 2 Zn(2+) ions per subunit.</text>
</comment>
<dbReference type="GO" id="GO:0004416">
    <property type="term" value="F:hydroxyacylglutathione hydrolase activity"/>
    <property type="evidence" value="ECO:0007669"/>
    <property type="project" value="UniProtKB-UniRule"/>
</dbReference>
<dbReference type="NCBIfam" id="TIGR03413">
    <property type="entry name" value="GSH_gloB"/>
    <property type="match status" value="1"/>
</dbReference>
<dbReference type="GO" id="GO:0046872">
    <property type="term" value="F:metal ion binding"/>
    <property type="evidence" value="ECO:0007669"/>
    <property type="project" value="UniProtKB-KW"/>
</dbReference>
<organism evidence="9 10">
    <name type="scientific">Sphingomonas aurantiaca</name>
    <dbReference type="NCBI Taxonomy" id="185949"/>
    <lineage>
        <taxon>Bacteria</taxon>
        <taxon>Pseudomonadati</taxon>
        <taxon>Pseudomonadota</taxon>
        <taxon>Alphaproteobacteria</taxon>
        <taxon>Sphingomonadales</taxon>
        <taxon>Sphingomonadaceae</taxon>
        <taxon>Sphingomonas</taxon>
    </lineage>
</organism>
<reference evidence="9 10" key="1">
    <citation type="submission" date="2018-04" db="EMBL/GenBank/DDBJ databases">
        <title>Genomic Encyclopedia of Type Strains, Phase III (KMG-III): the genomes of soil and plant-associated and newly described type strains.</title>
        <authorList>
            <person name="Whitman W."/>
        </authorList>
    </citation>
    <scope>NUCLEOTIDE SEQUENCE [LARGE SCALE GENOMIC DNA]</scope>
    <source>
        <strain evidence="9 10">MA101b</strain>
    </source>
</reference>
<name>A0A2T5GTM0_9SPHN</name>
<feature type="binding site" evidence="7">
    <location>
        <position position="131"/>
    </location>
    <ligand>
        <name>Zn(2+)</name>
        <dbReference type="ChEBI" id="CHEBI:29105"/>
        <label>1</label>
    </ligand>
</feature>
<gene>
    <name evidence="7" type="primary">gloB</name>
    <name evidence="9" type="ORF">C8J26_0948</name>
</gene>
<feature type="binding site" evidence="7">
    <location>
        <position position="60"/>
    </location>
    <ligand>
        <name>Zn(2+)</name>
        <dbReference type="ChEBI" id="CHEBI:29105"/>
        <label>2</label>
    </ligand>
</feature>
<feature type="domain" description="Metallo-beta-lactamase" evidence="8">
    <location>
        <begin position="12"/>
        <end position="169"/>
    </location>
</feature>
<evidence type="ECO:0000256" key="2">
    <source>
        <dbReference type="ARBA" id="ARBA00004963"/>
    </source>
</evidence>
<keyword evidence="4 7" id="KW-0479">Metal-binding</keyword>
<dbReference type="SUPFAM" id="SSF56281">
    <property type="entry name" value="Metallo-hydrolase/oxidoreductase"/>
    <property type="match status" value="1"/>
</dbReference>
<keyword evidence="5 7" id="KW-0378">Hydrolase</keyword>
<proteinExistence type="inferred from homology"/>
<dbReference type="Pfam" id="PF00753">
    <property type="entry name" value="Lactamase_B"/>
    <property type="match status" value="1"/>
</dbReference>
<dbReference type="CDD" id="cd07723">
    <property type="entry name" value="hydroxyacylglutathione_hydrolase_MBL-fold"/>
    <property type="match status" value="1"/>
</dbReference>